<dbReference type="FunCoup" id="A0A165EMI3">
    <property type="interactions" value="26"/>
</dbReference>
<dbReference type="SUPFAM" id="SSF51735">
    <property type="entry name" value="NAD(P)-binding Rossmann-fold domains"/>
    <property type="match status" value="1"/>
</dbReference>
<gene>
    <name evidence="1" type="ORF">EXIGLDRAFT_840091</name>
</gene>
<proteinExistence type="predicted"/>
<dbReference type="GO" id="GO:0004029">
    <property type="term" value="F:aldehyde dehydrogenase (NAD+) activity"/>
    <property type="evidence" value="ECO:0007669"/>
    <property type="project" value="TreeGrafter"/>
</dbReference>
<evidence type="ECO:0000313" key="1">
    <source>
        <dbReference type="EMBL" id="KZV87287.1"/>
    </source>
</evidence>
<keyword evidence="2" id="KW-1185">Reference proteome</keyword>
<dbReference type="GO" id="GO:0005737">
    <property type="term" value="C:cytoplasm"/>
    <property type="evidence" value="ECO:0007669"/>
    <property type="project" value="TreeGrafter"/>
</dbReference>
<dbReference type="STRING" id="1314781.A0A165EMI3"/>
<reference evidence="1 2" key="1">
    <citation type="journal article" date="2016" name="Mol. Biol. Evol.">
        <title>Comparative Genomics of Early-Diverging Mushroom-Forming Fungi Provides Insights into the Origins of Lignocellulose Decay Capabilities.</title>
        <authorList>
            <person name="Nagy L.G."/>
            <person name="Riley R."/>
            <person name="Tritt A."/>
            <person name="Adam C."/>
            <person name="Daum C."/>
            <person name="Floudas D."/>
            <person name="Sun H."/>
            <person name="Yadav J.S."/>
            <person name="Pangilinan J."/>
            <person name="Larsson K.H."/>
            <person name="Matsuura K."/>
            <person name="Barry K."/>
            <person name="Labutti K."/>
            <person name="Kuo R."/>
            <person name="Ohm R.A."/>
            <person name="Bhattacharya S.S."/>
            <person name="Shirouzu T."/>
            <person name="Yoshinaga Y."/>
            <person name="Martin F.M."/>
            <person name="Grigoriev I.V."/>
            <person name="Hibbett D.S."/>
        </authorList>
    </citation>
    <scope>NUCLEOTIDE SEQUENCE [LARGE SCALE GENOMIC DNA]</scope>
    <source>
        <strain evidence="1 2">HHB12029</strain>
    </source>
</reference>
<dbReference type="OrthoDB" id="10262413at2759"/>
<dbReference type="Gene3D" id="3.40.50.720">
    <property type="entry name" value="NAD(P)-binding Rossmann-like Domain"/>
    <property type="match status" value="1"/>
</dbReference>
<dbReference type="Proteomes" id="UP000077266">
    <property type="component" value="Unassembled WGS sequence"/>
</dbReference>
<accession>A0A165EMI3</accession>
<sequence>MSQEALPVFFLGVTGYIGESILGRLVKLLPNAHITALIRSESVIPAFKAAGVHEVIHGTHKDLEIITAASRSAELVINTADADDFDLTAAVLAGLKERYQETGRRPVLIHTSGTGILADSAGGVLDPAVAAAPYDDTDEERIMNIPPTAIHRAVDNQIFEADAAGIIDGWIICPPMIFGPSSGPLPRESVLVPHIVKLAMHLKGLFRLGDGTSTWDRAHIQDVLDLYELFISKALNAESRATRSSPYSKFILVSSGKYTHGELMEIIAGVLHKMGTIPSADLKQVTVEEGAAIHPLVPYLGTNSFAVPTKARELGWTPKHLNWRADLEADVERIVQSLSA</sequence>
<dbReference type="EMBL" id="KV426130">
    <property type="protein sequence ID" value="KZV87287.1"/>
    <property type="molecule type" value="Genomic_DNA"/>
</dbReference>
<evidence type="ECO:0000313" key="2">
    <source>
        <dbReference type="Proteomes" id="UP000077266"/>
    </source>
</evidence>
<dbReference type="InterPro" id="IPR051783">
    <property type="entry name" value="NAD(P)-dependent_oxidoreduct"/>
</dbReference>
<dbReference type="PANTHER" id="PTHR48079">
    <property type="entry name" value="PROTEIN YEEZ"/>
    <property type="match status" value="1"/>
</dbReference>
<name>A0A165EMI3_EXIGL</name>
<protein>
    <submittedName>
        <fullName evidence="1">NAD(P)-binding protein</fullName>
    </submittedName>
</protein>
<organism evidence="1 2">
    <name type="scientific">Exidia glandulosa HHB12029</name>
    <dbReference type="NCBI Taxonomy" id="1314781"/>
    <lineage>
        <taxon>Eukaryota</taxon>
        <taxon>Fungi</taxon>
        <taxon>Dikarya</taxon>
        <taxon>Basidiomycota</taxon>
        <taxon>Agaricomycotina</taxon>
        <taxon>Agaricomycetes</taxon>
        <taxon>Auriculariales</taxon>
        <taxon>Exidiaceae</taxon>
        <taxon>Exidia</taxon>
    </lineage>
</organism>
<dbReference type="AlphaFoldDB" id="A0A165EMI3"/>
<dbReference type="InterPro" id="IPR036291">
    <property type="entry name" value="NAD(P)-bd_dom_sf"/>
</dbReference>
<dbReference type="InParanoid" id="A0A165EMI3"/>
<dbReference type="PANTHER" id="PTHR48079:SF6">
    <property type="entry name" value="NAD(P)-BINDING DOMAIN-CONTAINING PROTEIN-RELATED"/>
    <property type="match status" value="1"/>
</dbReference>